<evidence type="ECO:0000256" key="2">
    <source>
        <dbReference type="ARBA" id="ARBA00022475"/>
    </source>
</evidence>
<dbReference type="PIRSF" id="PIRSF006483">
    <property type="entry name" value="Membrane_protein_YitT"/>
    <property type="match status" value="1"/>
</dbReference>
<dbReference type="EMBL" id="MIEK01000001">
    <property type="protein sequence ID" value="OEH84007.1"/>
    <property type="molecule type" value="Genomic_DNA"/>
</dbReference>
<keyword evidence="5 6" id="KW-0472">Membrane</keyword>
<gene>
    <name evidence="8" type="ORF">BCR26_00615</name>
</gene>
<evidence type="ECO:0000259" key="7">
    <source>
        <dbReference type="Pfam" id="PF10035"/>
    </source>
</evidence>
<feature type="transmembrane region" description="Helical" evidence="6">
    <location>
        <begin position="168"/>
        <end position="185"/>
    </location>
</feature>
<keyword evidence="2" id="KW-1003">Cell membrane</keyword>
<feature type="transmembrane region" description="Helical" evidence="6">
    <location>
        <begin position="140"/>
        <end position="162"/>
    </location>
</feature>
<dbReference type="PANTHER" id="PTHR33545:SF5">
    <property type="entry name" value="UPF0750 MEMBRANE PROTEIN YITT"/>
    <property type="match status" value="1"/>
</dbReference>
<dbReference type="Pfam" id="PF10035">
    <property type="entry name" value="DUF2179"/>
    <property type="match status" value="1"/>
</dbReference>
<evidence type="ECO:0000256" key="4">
    <source>
        <dbReference type="ARBA" id="ARBA00022989"/>
    </source>
</evidence>
<keyword evidence="3 6" id="KW-0812">Transmembrane</keyword>
<feature type="transmembrane region" description="Helical" evidence="6">
    <location>
        <begin position="49"/>
        <end position="71"/>
    </location>
</feature>
<protein>
    <recommendedName>
        <fullName evidence="7">DUF2179 domain-containing protein</fullName>
    </recommendedName>
</protein>
<evidence type="ECO:0000256" key="5">
    <source>
        <dbReference type="ARBA" id="ARBA00023136"/>
    </source>
</evidence>
<evidence type="ECO:0000313" key="8">
    <source>
        <dbReference type="EMBL" id="OEH84007.1"/>
    </source>
</evidence>
<dbReference type="Pfam" id="PF02588">
    <property type="entry name" value="YitT_membrane"/>
    <property type="match status" value="1"/>
</dbReference>
<dbReference type="InterPro" id="IPR019264">
    <property type="entry name" value="DUF2179"/>
</dbReference>
<comment type="caution">
    <text evidence="8">The sequence shown here is derived from an EMBL/GenBank/DDBJ whole genome shotgun (WGS) entry which is preliminary data.</text>
</comment>
<dbReference type="STRING" id="762845.BCR26_00615"/>
<accession>A0A1E5L1M8</accession>
<feature type="transmembrane region" description="Helical" evidence="6">
    <location>
        <begin position="102"/>
        <end position="120"/>
    </location>
</feature>
<dbReference type="GO" id="GO:0005886">
    <property type="term" value="C:plasma membrane"/>
    <property type="evidence" value="ECO:0007669"/>
    <property type="project" value="UniProtKB-SubCell"/>
</dbReference>
<dbReference type="Proteomes" id="UP000095256">
    <property type="component" value="Unassembled WGS sequence"/>
</dbReference>
<dbReference type="AlphaFoldDB" id="A0A1E5L1M8"/>
<sequence length="279" mass="30787">MKDQIKNLIKITFAVLLLAISVNMFFGPHHVVAGGVSGLGILMEQLLNIDRSVVVFALNIVMLILAAIFLGKKVFFNTLYGSMLFPFLLAIVPEIMLTSDRLLSVIFGSTIFATGVAILYKIRASSGGTTIPPLIFEKYFNVSPSIGLFVTDTFIVTLSLFVFGFEEFLFAILANALVSIVMTYIETGLKRRKALMIISKENAPEIKEALKEEVARGMTLFDIKGGNDSDPNEMILMVASNQEYPEIKAVIDKIDPMSFVVVYNVSEVHGLGFTYHPIQ</sequence>
<dbReference type="OrthoDB" id="1758221at2"/>
<evidence type="ECO:0000256" key="6">
    <source>
        <dbReference type="SAM" id="Phobius"/>
    </source>
</evidence>
<dbReference type="CDD" id="cd16380">
    <property type="entry name" value="YitT_C"/>
    <property type="match status" value="1"/>
</dbReference>
<dbReference type="InterPro" id="IPR051461">
    <property type="entry name" value="UPF0750_membrane"/>
</dbReference>
<proteinExistence type="predicted"/>
<dbReference type="RefSeq" id="WP_069697018.1">
    <property type="nucleotide sequence ID" value="NZ_JAGGMA010000003.1"/>
</dbReference>
<feature type="transmembrane region" description="Helical" evidence="6">
    <location>
        <begin position="78"/>
        <end position="96"/>
    </location>
</feature>
<evidence type="ECO:0000256" key="3">
    <source>
        <dbReference type="ARBA" id="ARBA00022692"/>
    </source>
</evidence>
<dbReference type="InterPro" id="IPR015867">
    <property type="entry name" value="N-reg_PII/ATP_PRibTrfase_C"/>
</dbReference>
<reference evidence="8 9" key="1">
    <citation type="submission" date="2016-09" db="EMBL/GenBank/DDBJ databases">
        <authorList>
            <person name="Capua I."/>
            <person name="De Benedictis P."/>
            <person name="Joannis T."/>
            <person name="Lombin L.H."/>
            <person name="Cattoli G."/>
        </authorList>
    </citation>
    <scope>NUCLEOTIDE SEQUENCE [LARGE SCALE GENOMIC DNA]</scope>
    <source>
        <strain evidence="8 9">LMG 25899</strain>
    </source>
</reference>
<evidence type="ECO:0000256" key="1">
    <source>
        <dbReference type="ARBA" id="ARBA00004651"/>
    </source>
</evidence>
<organism evidence="8 9">
    <name type="scientific">Enterococcus rivorum</name>
    <dbReference type="NCBI Taxonomy" id="762845"/>
    <lineage>
        <taxon>Bacteria</taxon>
        <taxon>Bacillati</taxon>
        <taxon>Bacillota</taxon>
        <taxon>Bacilli</taxon>
        <taxon>Lactobacillales</taxon>
        <taxon>Enterococcaceae</taxon>
        <taxon>Enterococcus</taxon>
    </lineage>
</organism>
<evidence type="ECO:0000313" key="9">
    <source>
        <dbReference type="Proteomes" id="UP000095256"/>
    </source>
</evidence>
<name>A0A1E5L1M8_9ENTE</name>
<feature type="domain" description="DUF2179" evidence="7">
    <location>
        <begin position="216"/>
        <end position="270"/>
    </location>
</feature>
<dbReference type="InterPro" id="IPR003740">
    <property type="entry name" value="YitT"/>
</dbReference>
<keyword evidence="9" id="KW-1185">Reference proteome</keyword>
<keyword evidence="4 6" id="KW-1133">Transmembrane helix</keyword>
<comment type="subcellular location">
    <subcellularLocation>
        <location evidence="1">Cell membrane</location>
        <topology evidence="1">Multi-pass membrane protein</topology>
    </subcellularLocation>
</comment>
<dbReference type="Gene3D" id="3.30.70.120">
    <property type="match status" value="1"/>
</dbReference>
<dbReference type="PANTHER" id="PTHR33545">
    <property type="entry name" value="UPF0750 MEMBRANE PROTEIN YITT-RELATED"/>
    <property type="match status" value="1"/>
</dbReference>